<gene>
    <name evidence="1" type="ORF">AEA09_17125</name>
</gene>
<comment type="caution">
    <text evidence="1">The sequence shown here is derived from an EMBL/GenBank/DDBJ whole genome shotgun (WGS) entry which is preliminary data.</text>
</comment>
<keyword evidence="2" id="KW-1185">Reference proteome</keyword>
<proteinExistence type="predicted"/>
<accession>A0ABR5JWT2</accession>
<dbReference type="Proteomes" id="UP000050668">
    <property type="component" value="Unassembled WGS sequence"/>
</dbReference>
<dbReference type="EMBL" id="LGRV01000007">
    <property type="protein sequence ID" value="KOS66469.1"/>
    <property type="molecule type" value="Genomic_DNA"/>
</dbReference>
<sequence>MEGWASVVDYIRLSLHINICWPKTIFLWDYGIAHDLLKVAGIHFATFHEISKNQKVGGEKLVVFLHLLYFKGISESSIFNNNFLN</sequence>
<evidence type="ECO:0000313" key="1">
    <source>
        <dbReference type="EMBL" id="KOS66469.1"/>
    </source>
</evidence>
<reference evidence="2" key="1">
    <citation type="submission" date="2015-07" db="EMBL/GenBank/DDBJ databases">
        <title>Fjat-14205 dsm 2895.</title>
        <authorList>
            <person name="Liu B."/>
            <person name="Wang J."/>
            <person name="Zhu Y."/>
            <person name="Liu G."/>
            <person name="Chen Q."/>
            <person name="Chen Z."/>
            <person name="Lan J."/>
            <person name="Che J."/>
            <person name="Ge C."/>
            <person name="Shi H."/>
            <person name="Pan Z."/>
            <person name="Liu X."/>
        </authorList>
    </citation>
    <scope>NUCLEOTIDE SEQUENCE [LARGE SCALE GENOMIC DNA]</scope>
    <source>
        <strain evidence="2">DSM 25560</strain>
    </source>
</reference>
<protein>
    <submittedName>
        <fullName evidence="1">Uncharacterized protein</fullName>
    </submittedName>
</protein>
<evidence type="ECO:0000313" key="2">
    <source>
        <dbReference type="Proteomes" id="UP000050668"/>
    </source>
</evidence>
<organism evidence="1 2">
    <name type="scientific">Lysinibacillus contaminans</name>
    <dbReference type="NCBI Taxonomy" id="1293441"/>
    <lineage>
        <taxon>Bacteria</taxon>
        <taxon>Bacillati</taxon>
        <taxon>Bacillota</taxon>
        <taxon>Bacilli</taxon>
        <taxon>Bacillales</taxon>
        <taxon>Bacillaceae</taxon>
        <taxon>Lysinibacillus</taxon>
    </lineage>
</organism>
<name>A0ABR5JWT2_9BACI</name>